<dbReference type="EMBL" id="VXLC01000016">
    <property type="protein sequence ID" value="KAA8885164.1"/>
    <property type="molecule type" value="Genomic_DNA"/>
</dbReference>
<name>A0A5N0EAF9_9NOCA</name>
<reference evidence="2 3" key="1">
    <citation type="submission" date="2019-09" db="EMBL/GenBank/DDBJ databases">
        <authorList>
            <person name="Wang X."/>
        </authorList>
    </citation>
    <scope>NUCLEOTIDE SEQUENCE [LARGE SCALE GENOMIC DNA]</scope>
    <source>
        <strain evidence="2 3">CICC 11023</strain>
    </source>
</reference>
<comment type="caution">
    <text evidence="2">The sequence shown here is derived from an EMBL/GenBank/DDBJ whole genome shotgun (WGS) entry which is preliminary data.</text>
</comment>
<dbReference type="Proteomes" id="UP000323876">
    <property type="component" value="Unassembled WGS sequence"/>
</dbReference>
<protein>
    <submittedName>
        <fullName evidence="2">Uncharacterized protein</fullName>
    </submittedName>
</protein>
<organism evidence="2 3">
    <name type="scientific">Nocardia colli</name>
    <dbReference type="NCBI Taxonomy" id="2545717"/>
    <lineage>
        <taxon>Bacteria</taxon>
        <taxon>Bacillati</taxon>
        <taxon>Actinomycetota</taxon>
        <taxon>Actinomycetes</taxon>
        <taxon>Mycobacteriales</taxon>
        <taxon>Nocardiaceae</taxon>
        <taxon>Nocardia</taxon>
    </lineage>
</organism>
<gene>
    <name evidence="2" type="ORF">F3087_30490</name>
</gene>
<dbReference type="AlphaFoldDB" id="A0A5N0EAF9"/>
<evidence type="ECO:0000313" key="3">
    <source>
        <dbReference type="Proteomes" id="UP000323876"/>
    </source>
</evidence>
<keyword evidence="3" id="KW-1185">Reference proteome</keyword>
<feature type="compositionally biased region" description="Basic and acidic residues" evidence="1">
    <location>
        <begin position="41"/>
        <end position="66"/>
    </location>
</feature>
<dbReference type="RefSeq" id="WP_150405528.1">
    <property type="nucleotide sequence ID" value="NZ_VXLC01000016.1"/>
</dbReference>
<proteinExistence type="predicted"/>
<accession>A0A5N0EAF9</accession>
<evidence type="ECO:0000256" key="1">
    <source>
        <dbReference type="SAM" id="MobiDB-lite"/>
    </source>
</evidence>
<sequence length="66" mass="7450">MFILPVLMLVQFVRSIDLSDVESAGPRRWEPVVPQSRRTAGSRERRAARVDAERAALRSKNAADED</sequence>
<evidence type="ECO:0000313" key="2">
    <source>
        <dbReference type="EMBL" id="KAA8885164.1"/>
    </source>
</evidence>
<feature type="region of interest" description="Disordered" evidence="1">
    <location>
        <begin position="22"/>
        <end position="66"/>
    </location>
</feature>